<evidence type="ECO:0000256" key="2">
    <source>
        <dbReference type="SAM" id="Phobius"/>
    </source>
</evidence>
<comment type="caution">
    <text evidence="3">The sequence shown here is derived from an EMBL/GenBank/DDBJ whole genome shotgun (WGS) entry which is preliminary data.</text>
</comment>
<evidence type="ECO:0000256" key="1">
    <source>
        <dbReference type="SAM" id="MobiDB-lite"/>
    </source>
</evidence>
<sequence>MPENRNDDAGQSAGGPDGFAAPGQPSSEPTPAGQPDSSTPASGDAAPAGSTPASDTAAIGGAPTQPLYGQYGEPTPEQASSDQPASGQQPYGQTPQQAPYEQQPYGQQPPYGQQQPYAQQQPYGQQPPYGTNYGYPGTYQAPAQKPGKALGIGGLVLSCLFFIPYASLAGLILSIVGLVQSRKANERNGPALAGIIIGAIVFLLTLLATILIFVFAAGAVVNVVEVCAEYGTGTHVVDGMTYECNVNSTGFEQSL</sequence>
<gene>
    <name evidence="3" type="ORF">H9638_15550</name>
</gene>
<keyword evidence="2" id="KW-1133">Transmembrane helix</keyword>
<keyword evidence="4" id="KW-1185">Reference proteome</keyword>
<proteinExistence type="predicted"/>
<feature type="compositionally biased region" description="Polar residues" evidence="1">
    <location>
        <begin position="77"/>
        <end position="91"/>
    </location>
</feature>
<feature type="compositionally biased region" description="Polar residues" evidence="1">
    <location>
        <begin position="24"/>
        <end position="41"/>
    </location>
</feature>
<evidence type="ECO:0008006" key="5">
    <source>
        <dbReference type="Google" id="ProtNLM"/>
    </source>
</evidence>
<feature type="region of interest" description="Disordered" evidence="1">
    <location>
        <begin position="1"/>
        <end position="137"/>
    </location>
</feature>
<dbReference type="RefSeq" id="WP_191748925.1">
    <property type="nucleotide sequence ID" value="NZ_JACSQC010000008.1"/>
</dbReference>
<feature type="compositionally biased region" description="Low complexity" evidence="1">
    <location>
        <begin position="92"/>
        <end position="137"/>
    </location>
</feature>
<dbReference type="EMBL" id="JACSQC010000008">
    <property type="protein sequence ID" value="MBD8045225.1"/>
    <property type="molecule type" value="Genomic_DNA"/>
</dbReference>
<evidence type="ECO:0000313" key="3">
    <source>
        <dbReference type="EMBL" id="MBD8045225.1"/>
    </source>
</evidence>
<keyword evidence="2" id="KW-0812">Transmembrane</keyword>
<accession>A0ABR8YLU4</accession>
<evidence type="ECO:0000313" key="4">
    <source>
        <dbReference type="Proteomes" id="UP000652763"/>
    </source>
</evidence>
<organism evidence="3 4">
    <name type="scientific">Arthrobacter pullicola</name>
    <dbReference type="NCBI Taxonomy" id="2762224"/>
    <lineage>
        <taxon>Bacteria</taxon>
        <taxon>Bacillati</taxon>
        <taxon>Actinomycetota</taxon>
        <taxon>Actinomycetes</taxon>
        <taxon>Micrococcales</taxon>
        <taxon>Micrococcaceae</taxon>
        <taxon>Arthrobacter</taxon>
    </lineage>
</organism>
<name>A0ABR8YLU4_9MICC</name>
<protein>
    <recommendedName>
        <fullName evidence="5">DUF4190 domain-containing protein</fullName>
    </recommendedName>
</protein>
<dbReference type="Proteomes" id="UP000652763">
    <property type="component" value="Unassembled WGS sequence"/>
</dbReference>
<feature type="transmembrane region" description="Helical" evidence="2">
    <location>
        <begin position="150"/>
        <end position="179"/>
    </location>
</feature>
<feature type="transmembrane region" description="Helical" evidence="2">
    <location>
        <begin position="191"/>
        <end position="216"/>
    </location>
</feature>
<keyword evidence="2" id="KW-0472">Membrane</keyword>
<reference evidence="3 4" key="1">
    <citation type="submission" date="2020-08" db="EMBL/GenBank/DDBJ databases">
        <title>A Genomic Blueprint of the Chicken Gut Microbiome.</title>
        <authorList>
            <person name="Gilroy R."/>
            <person name="Ravi A."/>
            <person name="Getino M."/>
            <person name="Pursley I."/>
            <person name="Horton D.L."/>
            <person name="Alikhan N.-F."/>
            <person name="Baker D."/>
            <person name="Gharbi K."/>
            <person name="Hall N."/>
            <person name="Watson M."/>
            <person name="Adriaenssens E.M."/>
            <person name="Foster-Nyarko E."/>
            <person name="Jarju S."/>
            <person name="Secka A."/>
            <person name="Antonio M."/>
            <person name="Oren A."/>
            <person name="Chaudhuri R."/>
            <person name="La Ragione R.M."/>
            <person name="Hildebrand F."/>
            <person name="Pallen M.J."/>
        </authorList>
    </citation>
    <scope>NUCLEOTIDE SEQUENCE [LARGE SCALE GENOMIC DNA]</scope>
    <source>
        <strain evidence="3 4">Sa2BUA2</strain>
    </source>
</reference>